<dbReference type="VEuPathDB" id="CryptoDB:Cvel_7233"/>
<accession>A0A0G4HKM8</accession>
<dbReference type="InterPro" id="IPR054170">
    <property type="entry name" value="RlmL_1st"/>
</dbReference>
<feature type="region of interest" description="Disordered" evidence="3">
    <location>
        <begin position="346"/>
        <end position="376"/>
    </location>
</feature>
<dbReference type="AlphaFoldDB" id="A0A0G4HKM8"/>
<dbReference type="Gene3D" id="3.30.2130.30">
    <property type="match status" value="1"/>
</dbReference>
<dbReference type="InterPro" id="IPR000241">
    <property type="entry name" value="RlmKL-like_Mtase"/>
</dbReference>
<feature type="region of interest" description="Disordered" evidence="3">
    <location>
        <begin position="83"/>
        <end position="124"/>
    </location>
</feature>
<sequence>MSGASFRHLLGVLLGLSLFLFSSHGYRLLGVERLRGGRDGRSRKRNLTTLGAQGFMDDREEPKENTRVVDETHPRVKAILSEKEREMRRRRISKDRGARERAERQRRGLQGLWKPQKTSSRLQGVRPMDPRALSCFVQVHPGLEAAVAKELAQLGVKDAKEAEGGGGFDCVVDIETLFKLNLWSRTASRFLVRVAQFIAHDFGGLEAAFDEIDWTPLIRKNRKVRVRVSADASSRLFHSGAIEQRVCNWIKRNSQAASVKTSAAEEADIDVSKTPYEQHILVRVKDNVVTVSIDSTGAALSYRGYRKWVGKAPLNENMAAAAIMMTGRWRPKRWFGVRAQCERRLEEREKRRAEEKEERRLKETEKHQIEEDEGEKRKAALRLASLQSRRDGASLEEIANEKEETLKALDDFLSAAEGDAERGESESNASEGEEEDGGIFEETDEREEGEEYVEGEDADDEEEETDSDEEEGMGESLYRHAEEEEMESADLRMETGAVGFEEELEEDEDADEFSDDEEEEEEESSVSFEEEEQGEEEEFASERRYGLSPVVEKEEVNTKQSNASSVRVPAEEVDAVDVWPPFLDPLCGSGTLPIEAALIATDRAPGLMRKFSLDAWPAVEGAPFLENCRREAMRRFEIGLREWKLQEEFQRLHTEQREAEKLANLTRYNAIRGLPADEETSRVLLMAAEVKKKGENCTAEDITEQRERARQKAEKERDFMIFISGSDRDDGAILGAKGNACRAGIDSVVKFGRHALSDAPRTARTIMPQVSGLLLTNPPYGARLDATSKLKLRDLYDKLGAIIHKDLWSWKCFFLAGTPELALRLKNAARCAFKTKRSMLHGGIHVDMWGNAAFKFGMDKKCVVEVQRKKKKTSQGRKELKKELRKKRAEKENRRHEKKQMRKQSKAALQAAATGKTRHTFTRENGMWVDRGKGSGGAGQQGGRPAFRNRAASSSARQKSGETPSLREFTA</sequence>
<feature type="domain" description="RlmL ferredoxin-like" evidence="6">
    <location>
        <begin position="135"/>
        <end position="189"/>
    </location>
</feature>
<dbReference type="GO" id="GO:0070043">
    <property type="term" value="F:rRNA (guanine-N7-)-methyltransferase activity"/>
    <property type="evidence" value="ECO:0007669"/>
    <property type="project" value="TreeGrafter"/>
</dbReference>
<feature type="compositionally biased region" description="Acidic residues" evidence="3">
    <location>
        <begin position="431"/>
        <end position="473"/>
    </location>
</feature>
<organism evidence="7">
    <name type="scientific">Chromera velia CCMP2878</name>
    <dbReference type="NCBI Taxonomy" id="1169474"/>
    <lineage>
        <taxon>Eukaryota</taxon>
        <taxon>Sar</taxon>
        <taxon>Alveolata</taxon>
        <taxon>Colpodellida</taxon>
        <taxon>Chromeraceae</taxon>
        <taxon>Chromera</taxon>
    </lineage>
</organism>
<dbReference type="PANTHER" id="PTHR47313:SF1">
    <property type="entry name" value="RIBOSOMAL RNA LARGE SUBUNIT METHYLTRANSFERASE K_L"/>
    <property type="match status" value="1"/>
</dbReference>
<evidence type="ECO:0000256" key="4">
    <source>
        <dbReference type="SAM" id="SignalP"/>
    </source>
</evidence>
<dbReference type="InterPro" id="IPR053943">
    <property type="entry name" value="RlmKL-like_Mtase_CS"/>
</dbReference>
<dbReference type="GO" id="GO:0043527">
    <property type="term" value="C:tRNA methyltransferase complex"/>
    <property type="evidence" value="ECO:0007669"/>
    <property type="project" value="UniProtKB-ARBA"/>
</dbReference>
<dbReference type="SUPFAM" id="SSF53335">
    <property type="entry name" value="S-adenosyl-L-methionine-dependent methyltransferases"/>
    <property type="match status" value="1"/>
</dbReference>
<dbReference type="GO" id="GO:0008990">
    <property type="term" value="F:rRNA (guanine-N2-)-methyltransferase activity"/>
    <property type="evidence" value="ECO:0007669"/>
    <property type="project" value="TreeGrafter"/>
</dbReference>
<gene>
    <name evidence="7" type="ORF">Cvel_7233</name>
</gene>
<dbReference type="CDD" id="cd11715">
    <property type="entry name" value="THUMP_AdoMetMT"/>
    <property type="match status" value="1"/>
</dbReference>
<reference evidence="7" key="1">
    <citation type="submission" date="2014-11" db="EMBL/GenBank/DDBJ databases">
        <authorList>
            <person name="Otto D Thomas"/>
            <person name="Naeem Raeece"/>
        </authorList>
    </citation>
    <scope>NUCLEOTIDE SEQUENCE</scope>
</reference>
<evidence type="ECO:0000256" key="3">
    <source>
        <dbReference type="SAM" id="MobiDB-lite"/>
    </source>
</evidence>
<feature type="chain" id="PRO_5005191685" evidence="4">
    <location>
        <begin position="26"/>
        <end position="971"/>
    </location>
</feature>
<feature type="compositionally biased region" description="Low complexity" evidence="3">
    <location>
        <begin position="943"/>
        <end position="958"/>
    </location>
</feature>
<feature type="compositionally biased region" description="Basic residues" evidence="3">
    <location>
        <begin position="896"/>
        <end position="905"/>
    </location>
</feature>
<feature type="region of interest" description="Disordered" evidence="3">
    <location>
        <begin position="867"/>
        <end position="971"/>
    </location>
</feature>
<name>A0A0G4HKM8_9ALVE</name>
<proteinExistence type="predicted"/>
<feature type="domain" description="Ribosomal RNA large subunit methyltransferase K/L-like methyltransferase" evidence="5">
    <location>
        <begin position="581"/>
        <end position="838"/>
    </location>
</feature>
<evidence type="ECO:0000256" key="2">
    <source>
        <dbReference type="ARBA" id="ARBA00022679"/>
    </source>
</evidence>
<dbReference type="EMBL" id="CDMZ01002978">
    <property type="protein sequence ID" value="CEM44638.1"/>
    <property type="molecule type" value="Genomic_DNA"/>
</dbReference>
<evidence type="ECO:0000256" key="1">
    <source>
        <dbReference type="ARBA" id="ARBA00022603"/>
    </source>
</evidence>
<feature type="compositionally biased region" description="Basic and acidic residues" evidence="3">
    <location>
        <begin position="94"/>
        <end position="106"/>
    </location>
</feature>
<dbReference type="Pfam" id="PF22020">
    <property type="entry name" value="RlmL_1st"/>
    <property type="match status" value="1"/>
</dbReference>
<evidence type="ECO:0000259" key="6">
    <source>
        <dbReference type="Pfam" id="PF22020"/>
    </source>
</evidence>
<evidence type="ECO:0000313" key="7">
    <source>
        <dbReference type="EMBL" id="CEM44638.1"/>
    </source>
</evidence>
<keyword evidence="1" id="KW-0489">Methyltransferase</keyword>
<dbReference type="PANTHER" id="PTHR47313">
    <property type="entry name" value="RIBOSOMAL RNA LARGE SUBUNIT METHYLTRANSFERASE K/L"/>
    <property type="match status" value="1"/>
</dbReference>
<keyword evidence="2" id="KW-0808">Transferase</keyword>
<dbReference type="Gene3D" id="3.40.50.150">
    <property type="entry name" value="Vaccinia Virus protein VP39"/>
    <property type="match status" value="2"/>
</dbReference>
<feature type="compositionally biased region" description="Acidic residues" evidence="3">
    <location>
        <begin position="500"/>
        <end position="539"/>
    </location>
</feature>
<feature type="signal peptide" evidence="4">
    <location>
        <begin position="1"/>
        <end position="25"/>
    </location>
</feature>
<evidence type="ECO:0000259" key="5">
    <source>
        <dbReference type="Pfam" id="PF01170"/>
    </source>
</evidence>
<feature type="region of interest" description="Disordered" evidence="3">
    <location>
        <begin position="416"/>
        <end position="565"/>
    </location>
</feature>
<dbReference type="Pfam" id="PF01170">
    <property type="entry name" value="UPF0020"/>
    <property type="match status" value="1"/>
</dbReference>
<dbReference type="InterPro" id="IPR029063">
    <property type="entry name" value="SAM-dependent_MTases_sf"/>
</dbReference>
<dbReference type="PROSITE" id="PS01261">
    <property type="entry name" value="UPF0020"/>
    <property type="match status" value="1"/>
</dbReference>
<keyword evidence="4" id="KW-0732">Signal</keyword>
<protein>
    <submittedName>
        <fullName evidence="7">Uncharacterized protein</fullName>
    </submittedName>
</protein>
<feature type="compositionally biased region" description="Basic and acidic residues" evidence="3">
    <location>
        <begin position="540"/>
        <end position="557"/>
    </location>
</feature>